<dbReference type="HOGENOM" id="CLU_391356_0_0_1"/>
<feature type="region of interest" description="Disordered" evidence="1">
    <location>
        <begin position="364"/>
        <end position="383"/>
    </location>
</feature>
<evidence type="ECO:0000313" key="2">
    <source>
        <dbReference type="EMBL" id="EFI91002.1"/>
    </source>
</evidence>
<protein>
    <submittedName>
        <fullName evidence="2">Uncharacterized protein</fullName>
    </submittedName>
</protein>
<evidence type="ECO:0000313" key="3">
    <source>
        <dbReference type="Proteomes" id="UP000007431"/>
    </source>
</evidence>
<accession>D8QMB3</accession>
<dbReference type="VEuPathDB" id="FungiDB:SCHCODRAFT_02646001"/>
<dbReference type="EMBL" id="GL377322">
    <property type="protein sequence ID" value="EFI91002.1"/>
    <property type="molecule type" value="Genomic_DNA"/>
</dbReference>
<gene>
    <name evidence="2" type="ORF">SCHCODRAFT_238922</name>
</gene>
<name>D8QMB3_SCHCM</name>
<reference evidence="2 3" key="1">
    <citation type="journal article" date="2010" name="Nat. Biotechnol.">
        <title>Genome sequence of the model mushroom Schizophyllum commune.</title>
        <authorList>
            <person name="Ohm R.A."/>
            <person name="de Jong J.F."/>
            <person name="Lugones L.G."/>
            <person name="Aerts A."/>
            <person name="Kothe E."/>
            <person name="Stajich J.E."/>
            <person name="de Vries R.P."/>
            <person name="Record E."/>
            <person name="Levasseur A."/>
            <person name="Baker S.E."/>
            <person name="Bartholomew K.A."/>
            <person name="Coutinho P.M."/>
            <person name="Erdmann S."/>
            <person name="Fowler T.J."/>
            <person name="Gathman A.C."/>
            <person name="Lombard V."/>
            <person name="Henrissat B."/>
            <person name="Knabe N."/>
            <person name="Kuees U."/>
            <person name="Lilly W.W."/>
            <person name="Lindquist E."/>
            <person name="Lucas S."/>
            <person name="Magnuson J.K."/>
            <person name="Piumi F."/>
            <person name="Raudaskoski M."/>
            <person name="Salamov A."/>
            <person name="Schmutz J."/>
            <person name="Schwarze F.W.M.R."/>
            <person name="vanKuyk P.A."/>
            <person name="Horton J.S."/>
            <person name="Grigoriev I.V."/>
            <person name="Woesten H.A.B."/>
        </authorList>
    </citation>
    <scope>NUCLEOTIDE SEQUENCE [LARGE SCALE GENOMIC DNA]</scope>
    <source>
        <strain evidence="3">H4-8 / FGSC 9210</strain>
    </source>
</reference>
<dbReference type="InParanoid" id="D8QMB3"/>
<organism evidence="3">
    <name type="scientific">Schizophyllum commune (strain H4-8 / FGSC 9210)</name>
    <name type="common">Split gill fungus</name>
    <dbReference type="NCBI Taxonomy" id="578458"/>
    <lineage>
        <taxon>Eukaryota</taxon>
        <taxon>Fungi</taxon>
        <taxon>Dikarya</taxon>
        <taxon>Basidiomycota</taxon>
        <taxon>Agaricomycotina</taxon>
        <taxon>Agaricomycetes</taxon>
        <taxon>Agaricomycetidae</taxon>
        <taxon>Agaricales</taxon>
        <taxon>Schizophyllaceae</taxon>
        <taxon>Schizophyllum</taxon>
    </lineage>
</organism>
<dbReference type="Proteomes" id="UP000007431">
    <property type="component" value="Unassembled WGS sequence"/>
</dbReference>
<proteinExistence type="predicted"/>
<dbReference type="AlphaFoldDB" id="D8QMB3"/>
<keyword evidence="3" id="KW-1185">Reference proteome</keyword>
<evidence type="ECO:0000256" key="1">
    <source>
        <dbReference type="SAM" id="MobiDB-lite"/>
    </source>
</evidence>
<sequence length="714" mass="79735">MSTGLQHDSSDDICARDFLAGVLGALDADDRRIACDYALTKSDPWALAHAVPDARGDAEYLLKSLAEILRDDTQINRGSYTKHLRGEARDWIVWGTVFGVAQHDLEVRYADFRKCARWAPTPKPPRFSFLQPEPSPIGYTTREDERLMVLRLRNAVQRSIEALDRVPKRPSNSDPDGHQPRTAKLVQKQLVPHSPVLLIARLAYELHLFFLPVLCVAYRIGGLVNAVASLEQVRMGLLTVAVLSPIAWLLMVYDNRAICSPSERATSDIERLRASSRQWSLLWKTLLALTERVLADEDMDEVVLGNMRRIFDLVDPRMTPYHPKYGPPYPGKTTLESTHGSILSLEDGHELMVEIVSRISSFIPPEDEDKEDHTSLRDASTAVAVQDPQARHRAEMEAVLLCICNALGFHDPFFKILGPASYTGIPWLRVEPATRYSNELTESIYDVVAALQGLEPFPTTLQNMVRNTHLRLAWVGGLGRAQADIQAHIELHRREPTRENLQHLSKIIGHYLSALSVAPPPSSRDLLTANLSADDRRKLIATEAFKPCRYALAHLPLFIVPTSESRIVEGVVGLAYNILLRVTIGPSGDLALKGLYDLATGYCRSREVHKATNAAARLERLAQYHILGWKALQVAIDEPTSDSESTDYTVRMLMDSVLSAAQPSIQVSLARALDGKRASFKQGKVYSQANVVREIIDERYPAFRTGKHLLADVQ</sequence>